<dbReference type="Pfam" id="PF02976">
    <property type="entry name" value="MutH"/>
    <property type="match status" value="1"/>
</dbReference>
<proteinExistence type="predicted"/>
<sequence>MISTQQRPTVVEIKERFQILKGKIVEYPKTKNKGGPGQFLEQLLGIPNSSACLDCSDGELKLFPLRKLKNGSLSPKETVAITMRGLRVQDIQNPKPWSLSDLKKKTHNMLFISYLRDGDNITYLSAFSFDALCPEYSVFESDYLKITDYYKTHGICQLAKDDPLYRSNTINGQFIQGRTKGRGKNVGNGERTVAFYFRKTEFIKDVILRDITQSIHQ</sequence>
<name>A0A6C0C4I8_9ZZZZ</name>
<evidence type="ECO:0000256" key="1">
    <source>
        <dbReference type="ARBA" id="ARBA00022722"/>
    </source>
</evidence>
<dbReference type="SUPFAM" id="SSF52980">
    <property type="entry name" value="Restriction endonuclease-like"/>
    <property type="match status" value="1"/>
</dbReference>
<organism evidence="5">
    <name type="scientific">viral metagenome</name>
    <dbReference type="NCBI Taxonomy" id="1070528"/>
    <lineage>
        <taxon>unclassified sequences</taxon>
        <taxon>metagenomes</taxon>
        <taxon>organismal metagenomes</taxon>
    </lineage>
</organism>
<evidence type="ECO:0000259" key="4">
    <source>
        <dbReference type="Pfam" id="PF02976"/>
    </source>
</evidence>
<evidence type="ECO:0000256" key="2">
    <source>
        <dbReference type="ARBA" id="ARBA00022759"/>
    </source>
</evidence>
<keyword evidence="2" id="KW-0255">Endonuclease</keyword>
<dbReference type="EMBL" id="MN739334">
    <property type="protein sequence ID" value="QHS99011.1"/>
    <property type="molecule type" value="Genomic_DNA"/>
</dbReference>
<dbReference type="GO" id="GO:0003677">
    <property type="term" value="F:DNA binding"/>
    <property type="evidence" value="ECO:0007669"/>
    <property type="project" value="InterPro"/>
</dbReference>
<dbReference type="InterPro" id="IPR037057">
    <property type="entry name" value="DNA_rep_MutH/T2_RE_sf"/>
</dbReference>
<dbReference type="InterPro" id="IPR011337">
    <property type="entry name" value="DNA_rep_MutH/RE_typeII_Sau3AI"/>
</dbReference>
<reference evidence="5" key="1">
    <citation type="journal article" date="2020" name="Nature">
        <title>Giant virus diversity and host interactions through global metagenomics.</title>
        <authorList>
            <person name="Schulz F."/>
            <person name="Roux S."/>
            <person name="Paez-Espino D."/>
            <person name="Jungbluth S."/>
            <person name="Walsh D.A."/>
            <person name="Denef V.J."/>
            <person name="McMahon K.D."/>
            <person name="Konstantinidis K.T."/>
            <person name="Eloe-Fadrosh E.A."/>
            <person name="Kyrpides N.C."/>
            <person name="Woyke T."/>
        </authorList>
    </citation>
    <scope>NUCLEOTIDE SEQUENCE</scope>
    <source>
        <strain evidence="5">GVMAG-M-3300020185-33</strain>
    </source>
</reference>
<dbReference type="GO" id="GO:0004519">
    <property type="term" value="F:endonuclease activity"/>
    <property type="evidence" value="ECO:0007669"/>
    <property type="project" value="UniProtKB-KW"/>
</dbReference>
<evidence type="ECO:0000256" key="3">
    <source>
        <dbReference type="ARBA" id="ARBA00022801"/>
    </source>
</evidence>
<accession>A0A6C0C4I8</accession>
<keyword evidence="1" id="KW-0540">Nuclease</keyword>
<evidence type="ECO:0000313" key="5">
    <source>
        <dbReference type="EMBL" id="QHS99011.1"/>
    </source>
</evidence>
<dbReference type="Gene3D" id="3.40.600.10">
    <property type="entry name" value="DNA mismatch repair MutH/Restriction endonuclease, type II"/>
    <property type="match status" value="1"/>
</dbReference>
<feature type="domain" description="DNA mismatch repair MutH/Type II restriction enzyme Sau3AI" evidence="4">
    <location>
        <begin position="57"/>
        <end position="118"/>
    </location>
</feature>
<dbReference type="GO" id="GO:0016787">
    <property type="term" value="F:hydrolase activity"/>
    <property type="evidence" value="ECO:0007669"/>
    <property type="project" value="UniProtKB-KW"/>
</dbReference>
<dbReference type="AlphaFoldDB" id="A0A6C0C4I8"/>
<protein>
    <recommendedName>
        <fullName evidence="4">DNA mismatch repair MutH/Type II restriction enzyme Sau3AI domain-containing protein</fullName>
    </recommendedName>
</protein>
<dbReference type="InterPro" id="IPR011335">
    <property type="entry name" value="Restrct_endonuc-II-like"/>
</dbReference>
<keyword evidence="3" id="KW-0378">Hydrolase</keyword>